<keyword evidence="1" id="KW-0378">Hydrolase</keyword>
<dbReference type="AlphaFoldDB" id="A0A109JGU5"/>
<feature type="domain" description="AB hydrolase-1" evidence="3">
    <location>
        <begin position="2"/>
        <end position="245"/>
    </location>
</feature>
<evidence type="ECO:0000313" key="4">
    <source>
        <dbReference type="EMBL" id="KWV48580.1"/>
    </source>
</evidence>
<accession>A0A109JGU5</accession>
<dbReference type="PANTHER" id="PTHR22946">
    <property type="entry name" value="DIENELACTONE HYDROLASE DOMAIN-CONTAINING PROTEIN-RELATED"/>
    <property type="match status" value="1"/>
</dbReference>
<name>A0A109JGU5_9BRAD</name>
<sequence>MHHGFSGVKESYLDRYGRFFSDAGLGVLVYDPRSLGESDGRVRQEIDPLQQLADFQDAVTYALTLPRVDPNRLGAWGSSYGGGIAIQAAALDQRIRCVVAQVPFLSGGAIWSQIPVEAREHLSKWFAAERSARAAGEKPMMLPVVAEDPDKTPCILATRDAWDWSMKTAAISPTWRNEVTVRSLELTFSFEPIAYIHRVAPRPLMLIGAEQDNLMPIEATRQALERVNGPKEFVSLACGHFAPYTECFDQSASAACRWFLKHFERPC</sequence>
<evidence type="ECO:0000313" key="5">
    <source>
        <dbReference type="Proteomes" id="UP000057737"/>
    </source>
</evidence>
<protein>
    <submittedName>
        <fullName evidence="4">Peptidase S15</fullName>
    </submittedName>
</protein>
<dbReference type="InterPro" id="IPR050261">
    <property type="entry name" value="FrsA_esterase"/>
</dbReference>
<dbReference type="SUPFAM" id="SSF53474">
    <property type="entry name" value="alpha/beta-Hydrolases"/>
    <property type="match status" value="1"/>
</dbReference>
<dbReference type="PANTHER" id="PTHR22946:SF9">
    <property type="entry name" value="POLYKETIDE TRANSFERASE AF380"/>
    <property type="match status" value="1"/>
</dbReference>
<evidence type="ECO:0000256" key="1">
    <source>
        <dbReference type="ARBA" id="ARBA00022801"/>
    </source>
</evidence>
<dbReference type="Gene3D" id="3.40.50.1820">
    <property type="entry name" value="alpha/beta hydrolase"/>
    <property type="match status" value="1"/>
</dbReference>
<dbReference type="InterPro" id="IPR000073">
    <property type="entry name" value="AB_hydrolase_1"/>
</dbReference>
<dbReference type="InterPro" id="IPR029058">
    <property type="entry name" value="AB_hydrolase_fold"/>
</dbReference>
<dbReference type="Pfam" id="PF12697">
    <property type="entry name" value="Abhydrolase_6"/>
    <property type="match status" value="1"/>
</dbReference>
<organism evidence="4 5">
    <name type="scientific">Bradyrhizobium macuxiense</name>
    <dbReference type="NCBI Taxonomy" id="1755647"/>
    <lineage>
        <taxon>Bacteria</taxon>
        <taxon>Pseudomonadati</taxon>
        <taxon>Pseudomonadota</taxon>
        <taxon>Alphaproteobacteria</taxon>
        <taxon>Hyphomicrobiales</taxon>
        <taxon>Nitrobacteraceae</taxon>
        <taxon>Bradyrhizobium</taxon>
    </lineage>
</organism>
<comment type="caution">
    <text evidence="4">The sequence shown here is derived from an EMBL/GenBank/DDBJ whole genome shotgun (WGS) entry which is preliminary data.</text>
</comment>
<dbReference type="GO" id="GO:0052689">
    <property type="term" value="F:carboxylic ester hydrolase activity"/>
    <property type="evidence" value="ECO:0007669"/>
    <property type="project" value="UniProtKB-ARBA"/>
</dbReference>
<dbReference type="Gene3D" id="1.10.10.800">
    <property type="match status" value="1"/>
</dbReference>
<evidence type="ECO:0000259" key="3">
    <source>
        <dbReference type="Pfam" id="PF12697"/>
    </source>
</evidence>
<evidence type="ECO:0000256" key="2">
    <source>
        <dbReference type="ARBA" id="ARBA00038115"/>
    </source>
</evidence>
<dbReference type="Proteomes" id="UP000057737">
    <property type="component" value="Unassembled WGS sequence"/>
</dbReference>
<keyword evidence="5" id="KW-1185">Reference proteome</keyword>
<reference evidence="4 5" key="1">
    <citation type="submission" date="2015-11" db="EMBL/GenBank/DDBJ databases">
        <title>Draft Genome Sequence of the Strain BR 10303 (Bradyrhizobium sp.) isolated from nodules of Centrolobium paraense.</title>
        <authorList>
            <person name="Zelli J.E."/>
            <person name="Simoes-Araujo J.L."/>
            <person name="Barauna A.C."/>
            <person name="Silva K."/>
        </authorList>
    </citation>
    <scope>NUCLEOTIDE SEQUENCE [LARGE SCALE GENOMIC DNA]</scope>
    <source>
        <strain evidence="4 5">BR 10303</strain>
    </source>
</reference>
<gene>
    <name evidence="4" type="ORF">AS156_18650</name>
</gene>
<dbReference type="EMBL" id="LNCU01000107">
    <property type="protein sequence ID" value="KWV48580.1"/>
    <property type="molecule type" value="Genomic_DNA"/>
</dbReference>
<proteinExistence type="inferred from homology"/>
<comment type="similarity">
    <text evidence="2">Belongs to the AB hydrolase superfamily. FUS2 hydrolase family.</text>
</comment>